<dbReference type="Pfam" id="PF10302">
    <property type="entry name" value="Dsc3_N"/>
    <property type="match status" value="1"/>
</dbReference>
<evidence type="ECO:0000256" key="1">
    <source>
        <dbReference type="SAM" id="MobiDB-lite"/>
    </source>
</evidence>
<organism evidence="3 4">
    <name type="scientific">Rhizopus microsporus</name>
    <dbReference type="NCBI Taxonomy" id="58291"/>
    <lineage>
        <taxon>Eukaryota</taxon>
        <taxon>Fungi</taxon>
        <taxon>Fungi incertae sedis</taxon>
        <taxon>Mucoromycota</taxon>
        <taxon>Mucoromycotina</taxon>
        <taxon>Mucoromycetes</taxon>
        <taxon>Mucorales</taxon>
        <taxon>Mucorineae</taxon>
        <taxon>Rhizopodaceae</taxon>
        <taxon>Rhizopus</taxon>
    </lineage>
</organism>
<dbReference type="InterPro" id="IPR019413">
    <property type="entry name" value="Dsc3_ub-like_dom"/>
</dbReference>
<dbReference type="Gene3D" id="3.10.20.90">
    <property type="entry name" value="Phosphatidylinositol 3-kinase Catalytic Subunit, Chain A, domain 1"/>
    <property type="match status" value="1"/>
</dbReference>
<proteinExistence type="predicted"/>
<evidence type="ECO:0000313" key="4">
    <source>
        <dbReference type="Proteomes" id="UP000242381"/>
    </source>
</evidence>
<evidence type="ECO:0000259" key="2">
    <source>
        <dbReference type="Pfam" id="PF10302"/>
    </source>
</evidence>
<dbReference type="SUPFAM" id="SSF54236">
    <property type="entry name" value="Ubiquitin-like"/>
    <property type="match status" value="1"/>
</dbReference>
<feature type="compositionally biased region" description="Polar residues" evidence="1">
    <location>
        <begin position="38"/>
        <end position="58"/>
    </location>
</feature>
<sequence length="161" mass="18297">MGCCHSLPRREENDRSQMNETTMQEQQPTTNDIKKPETSMTREASSAHSNNTNINQEKGSIKSVDNYDQNYPILVRFSNNGQDVTVQLPTEPPYLTIAQLRKQMLPHFNGQPNQIKFIYLGRVLSDQFIIVPSGTSIAKNKSTVIQMQQECVIHAMVTKRS</sequence>
<dbReference type="OMA" id="GCCSSIP"/>
<dbReference type="VEuPathDB" id="FungiDB:BCV72DRAFT_31667"/>
<feature type="region of interest" description="Disordered" evidence="1">
    <location>
        <begin position="1"/>
        <end position="63"/>
    </location>
</feature>
<reference evidence="3 4" key="1">
    <citation type="journal article" date="2016" name="Proc. Natl. Acad. Sci. U.S.A.">
        <title>Lipid metabolic changes in an early divergent fungus govern the establishment of a mutualistic symbiosis with endobacteria.</title>
        <authorList>
            <person name="Lastovetsky O.A."/>
            <person name="Gaspar M.L."/>
            <person name="Mondo S.J."/>
            <person name="LaButti K.M."/>
            <person name="Sandor L."/>
            <person name="Grigoriev I.V."/>
            <person name="Henry S.A."/>
            <person name="Pawlowska T.E."/>
        </authorList>
    </citation>
    <scope>NUCLEOTIDE SEQUENCE [LARGE SCALE GENOMIC DNA]</scope>
    <source>
        <strain evidence="3 4">ATCC 11559</strain>
    </source>
</reference>
<evidence type="ECO:0000313" key="3">
    <source>
        <dbReference type="EMBL" id="ORE17748.1"/>
    </source>
</evidence>
<feature type="compositionally biased region" description="Polar residues" evidence="1">
    <location>
        <begin position="18"/>
        <end position="31"/>
    </location>
</feature>
<name>A0A1X0S0S7_RHIZD</name>
<dbReference type="InterPro" id="IPR029071">
    <property type="entry name" value="Ubiquitin-like_domsf"/>
</dbReference>
<gene>
    <name evidence="3" type="ORF">BCV71DRAFT_199995</name>
</gene>
<feature type="domain" description="DSC E3 ubiquitin ligase complex subunit 3 ubiquitin-like" evidence="2">
    <location>
        <begin position="73"/>
        <end position="130"/>
    </location>
</feature>
<protein>
    <recommendedName>
        <fullName evidence="2">DSC E3 ubiquitin ligase complex subunit 3 ubiquitin-like domain-containing protein</fullName>
    </recommendedName>
</protein>
<dbReference type="EMBL" id="KV921347">
    <property type="protein sequence ID" value="ORE17748.1"/>
    <property type="molecule type" value="Genomic_DNA"/>
</dbReference>
<feature type="compositionally biased region" description="Basic and acidic residues" evidence="1">
    <location>
        <begin position="8"/>
        <end position="17"/>
    </location>
</feature>
<accession>A0A1X0S0S7</accession>
<dbReference type="AlphaFoldDB" id="A0A1X0S0S7"/>
<dbReference type="Proteomes" id="UP000242381">
    <property type="component" value="Unassembled WGS sequence"/>
</dbReference>